<dbReference type="PANTHER" id="PTHR42810:SF2">
    <property type="entry name" value="PURINE PERMEASE C1399.01C-RELATED"/>
    <property type="match status" value="1"/>
</dbReference>
<evidence type="ECO:0000256" key="3">
    <source>
        <dbReference type="ARBA" id="ARBA00022448"/>
    </source>
</evidence>
<feature type="transmembrane region" description="Helical" evidence="7">
    <location>
        <begin position="251"/>
        <end position="269"/>
    </location>
</feature>
<dbReference type="RefSeq" id="NP_986169.1">
    <property type="nucleotide sequence ID" value="NM_212305.1"/>
</dbReference>
<dbReference type="OrthoDB" id="1641903at2759"/>
<dbReference type="Proteomes" id="UP000000591">
    <property type="component" value="Chromosome VI"/>
</dbReference>
<evidence type="ECO:0000256" key="4">
    <source>
        <dbReference type="ARBA" id="ARBA00022692"/>
    </source>
</evidence>
<feature type="transmembrane region" description="Helical" evidence="7">
    <location>
        <begin position="127"/>
        <end position="155"/>
    </location>
</feature>
<feature type="transmembrane region" description="Helical" evidence="7">
    <location>
        <begin position="466"/>
        <end position="485"/>
    </location>
</feature>
<evidence type="ECO:0000313" key="8">
    <source>
        <dbReference type="EMBL" id="AAS53993.1"/>
    </source>
</evidence>
<dbReference type="GO" id="GO:0042907">
    <property type="term" value="F:xanthine transmembrane transporter activity"/>
    <property type="evidence" value="ECO:0000318"/>
    <property type="project" value="GO_Central"/>
</dbReference>
<organism evidence="8 9">
    <name type="scientific">Eremothecium gossypii (strain ATCC 10895 / CBS 109.51 / FGSC 9923 / NRRL Y-1056)</name>
    <name type="common">Yeast</name>
    <name type="synonym">Ashbya gossypii</name>
    <dbReference type="NCBI Taxonomy" id="284811"/>
    <lineage>
        <taxon>Eukaryota</taxon>
        <taxon>Fungi</taxon>
        <taxon>Dikarya</taxon>
        <taxon>Ascomycota</taxon>
        <taxon>Saccharomycotina</taxon>
        <taxon>Saccharomycetes</taxon>
        <taxon>Saccharomycetales</taxon>
        <taxon>Saccharomycetaceae</taxon>
        <taxon>Eremothecium</taxon>
    </lineage>
</organism>
<dbReference type="InterPro" id="IPR006042">
    <property type="entry name" value="Xan_ur_permease"/>
</dbReference>
<gene>
    <name evidence="8" type="ORF">AGOS_AFR622W</name>
</gene>
<feature type="transmembrane region" description="Helical" evidence="7">
    <location>
        <begin position="435"/>
        <end position="454"/>
    </location>
</feature>
<feature type="transmembrane region" description="Helical" evidence="7">
    <location>
        <begin position="320"/>
        <end position="339"/>
    </location>
</feature>
<dbReference type="GO" id="GO:0000324">
    <property type="term" value="C:fungal-type vacuole"/>
    <property type="evidence" value="ECO:0000318"/>
    <property type="project" value="GO_Central"/>
</dbReference>
<keyword evidence="5 7" id="KW-1133">Transmembrane helix</keyword>
<dbReference type="eggNOG" id="ENOG502QQD4">
    <property type="taxonomic scope" value="Eukaryota"/>
</dbReference>
<protein>
    <submittedName>
        <fullName evidence="8">AFR622Wp</fullName>
    </submittedName>
</protein>
<feature type="transmembrane region" description="Helical" evidence="7">
    <location>
        <begin position="407"/>
        <end position="429"/>
    </location>
</feature>
<evidence type="ECO:0000256" key="7">
    <source>
        <dbReference type="SAM" id="Phobius"/>
    </source>
</evidence>
<keyword evidence="6 7" id="KW-0472">Membrane</keyword>
<dbReference type="Pfam" id="PF00860">
    <property type="entry name" value="Xan_ur_permease"/>
    <property type="match status" value="1"/>
</dbReference>
<dbReference type="HOGENOM" id="CLU_017959_7_0_1"/>
<keyword evidence="4 7" id="KW-0812">Transmembrane</keyword>
<evidence type="ECO:0000256" key="5">
    <source>
        <dbReference type="ARBA" id="ARBA00022989"/>
    </source>
</evidence>
<feature type="transmembrane region" description="Helical" evidence="7">
    <location>
        <begin position="97"/>
        <end position="115"/>
    </location>
</feature>
<dbReference type="AlphaFoldDB" id="Q752F4"/>
<dbReference type="OMA" id="NVSAYCR"/>
<comment type="subcellular location">
    <subcellularLocation>
        <location evidence="1">Membrane</location>
        <topology evidence="1">Multi-pass membrane protein</topology>
    </subcellularLocation>
</comment>
<reference evidence="9" key="2">
    <citation type="journal article" date="2013" name="G3 (Bethesda)">
        <title>Genomes of Ashbya fungi isolated from insects reveal four mating-type loci, numerous translocations, lack of transposons, and distinct gene duplications.</title>
        <authorList>
            <person name="Dietrich F.S."/>
            <person name="Voegeli S."/>
            <person name="Kuo S."/>
            <person name="Philippsen P."/>
        </authorList>
    </citation>
    <scope>GENOME REANNOTATION</scope>
    <source>
        <strain evidence="9">ATCC 10895 / CBS 109.51 / FGSC 9923 / NRRL Y-1056</strain>
    </source>
</reference>
<keyword evidence="9" id="KW-1185">Reference proteome</keyword>
<reference evidence="8 9" key="1">
    <citation type="journal article" date="2004" name="Science">
        <title>The Ashbya gossypii genome as a tool for mapping the ancient Saccharomyces cerevisiae genome.</title>
        <authorList>
            <person name="Dietrich F.S."/>
            <person name="Voegeli S."/>
            <person name="Brachat S."/>
            <person name="Lerch A."/>
            <person name="Gates K."/>
            <person name="Steiner S."/>
            <person name="Mohr C."/>
            <person name="Pohlmann R."/>
            <person name="Luedi P."/>
            <person name="Choi S."/>
            <person name="Wing R.A."/>
            <person name="Flavier A."/>
            <person name="Gaffney T.D."/>
            <person name="Philippsen P."/>
        </authorList>
    </citation>
    <scope>NUCLEOTIDE SEQUENCE [LARGE SCALE GENOMIC DNA]</scope>
    <source>
        <strain evidence="9">ATCC 10895 / CBS 109.51 / FGSC 9923 / NRRL Y-1056</strain>
    </source>
</reference>
<accession>Q752F4</accession>
<dbReference type="InParanoid" id="Q752F4"/>
<comment type="similarity">
    <text evidence="2">Belongs to the nucleobase:cation symporter-2 (NCS2) (TC 2.A.40) family.</text>
</comment>
<keyword evidence="3" id="KW-0813">Transport</keyword>
<proteinExistence type="inferred from homology"/>
<dbReference type="STRING" id="284811.Q752F4"/>
<feature type="transmembrane region" description="Helical" evidence="7">
    <location>
        <begin position="60"/>
        <end position="91"/>
    </location>
</feature>
<feature type="transmembrane region" description="Helical" evidence="7">
    <location>
        <begin position="175"/>
        <end position="196"/>
    </location>
</feature>
<evidence type="ECO:0000256" key="6">
    <source>
        <dbReference type="ARBA" id="ARBA00023136"/>
    </source>
</evidence>
<evidence type="ECO:0000313" key="9">
    <source>
        <dbReference type="Proteomes" id="UP000000591"/>
    </source>
</evidence>
<feature type="transmembrane region" description="Helical" evidence="7">
    <location>
        <begin position="505"/>
        <end position="527"/>
    </location>
</feature>
<feature type="transmembrane region" description="Helical" evidence="7">
    <location>
        <begin position="281"/>
        <end position="300"/>
    </location>
</feature>
<dbReference type="NCBIfam" id="TIGR00801">
    <property type="entry name" value="ncs2"/>
    <property type="match status" value="1"/>
</dbReference>
<dbReference type="KEGG" id="ago:AGOS_AFR622W"/>
<dbReference type="InterPro" id="IPR006043">
    <property type="entry name" value="NCS2"/>
</dbReference>
<evidence type="ECO:0000256" key="2">
    <source>
        <dbReference type="ARBA" id="ARBA00008821"/>
    </source>
</evidence>
<evidence type="ECO:0000256" key="1">
    <source>
        <dbReference type="ARBA" id="ARBA00004141"/>
    </source>
</evidence>
<dbReference type="GeneID" id="4622456"/>
<feature type="transmembrane region" description="Helical" evidence="7">
    <location>
        <begin position="203"/>
        <end position="221"/>
    </location>
</feature>
<name>Q752F4_EREGS</name>
<dbReference type="PANTHER" id="PTHR42810">
    <property type="entry name" value="PURINE PERMEASE C1399.01C-RELATED"/>
    <property type="match status" value="1"/>
</dbReference>
<dbReference type="GO" id="GO:0042906">
    <property type="term" value="P:xanthine transport"/>
    <property type="evidence" value="ECO:0000318"/>
    <property type="project" value="GO_Central"/>
</dbReference>
<dbReference type="GO" id="GO:0005886">
    <property type="term" value="C:plasma membrane"/>
    <property type="evidence" value="ECO:0000318"/>
    <property type="project" value="GO_Central"/>
</dbReference>
<dbReference type="EMBL" id="AE016819">
    <property type="protein sequence ID" value="AAS53993.1"/>
    <property type="molecule type" value="Genomic_DNA"/>
</dbReference>
<sequence>MVVVDNSRGGAFAYYAGKLRNKVATRRGLLGDYDYKYLFTPQIFKRQEKRQPFFSINAEIPVVLGVLLGLQHALAMLAGVITPPILIAAAANFDSETQQYLVGASLVVSGLLSMVQITRVRIPYTNYYIGSGMLSVVGTSFGVLPLVQSIIPIMYQTGYCGMDEQGSPLPCVRGYGALLGTSCVCALWEVLLSFMPARFLKKLFPSVVTGSVLLTMGASLVKSGFQDVLGGSGCVGGMCPHEGAPMAAPYGSARFLGLAFLVYTTIIVCERWGAPIMKSCSVIVGLLVGCIVAGACGYFDGSGISSARAVSFPWIQTFPLNVYGPAVIPFLVVYTLLLMETLGDLTASMEVSRLEMEGALHESRLQGGLTGDGLIGVLAGLMTITPMSTFAQNNGVIAITRCASRTVGYWACFILIIMGVFTKFAAAIVAIPKPVLGGMTSFLFTSVLVSGLKIISTIRFTRRDRFVLTAALMPGIASVLIPDWFSHVFNYQGDNHALQGLLNGVTIIMQSSYCLAGFIATILNLLLPQDMELADDNDWEGSSADKSSMKELDAVQMDSLVPQYGDFEAAHDSSLKTKQRVGASAV</sequence>